<gene>
    <name evidence="3" type="ORF">FEM48_Zijuj01G0127600</name>
</gene>
<evidence type="ECO:0000259" key="2">
    <source>
        <dbReference type="Pfam" id="PF21530"/>
    </source>
</evidence>
<dbReference type="PANTHER" id="PTHR23274">
    <property type="entry name" value="DNA HELICASE-RELATED"/>
    <property type="match status" value="1"/>
</dbReference>
<organism evidence="3 4">
    <name type="scientific">Ziziphus jujuba var. spinosa</name>
    <dbReference type="NCBI Taxonomy" id="714518"/>
    <lineage>
        <taxon>Eukaryota</taxon>
        <taxon>Viridiplantae</taxon>
        <taxon>Streptophyta</taxon>
        <taxon>Embryophyta</taxon>
        <taxon>Tracheophyta</taxon>
        <taxon>Spermatophyta</taxon>
        <taxon>Magnoliopsida</taxon>
        <taxon>eudicotyledons</taxon>
        <taxon>Gunneridae</taxon>
        <taxon>Pentapetalae</taxon>
        <taxon>rosids</taxon>
        <taxon>fabids</taxon>
        <taxon>Rosales</taxon>
        <taxon>Rhamnaceae</taxon>
        <taxon>Paliureae</taxon>
        <taxon>Ziziphus</taxon>
    </lineage>
</organism>
<protein>
    <recommendedName>
        <fullName evidence="2">DNA helicase Pif1-like 2B domain-containing protein</fullName>
    </recommendedName>
</protein>
<dbReference type="Pfam" id="PF21530">
    <property type="entry name" value="Pif1_2B_dom"/>
    <property type="match status" value="1"/>
</dbReference>
<dbReference type="PANTHER" id="PTHR23274:SF48">
    <property type="entry name" value="ATP-DEPENDENT DNA HELICASE"/>
    <property type="match status" value="1"/>
</dbReference>
<dbReference type="GO" id="GO:0006260">
    <property type="term" value="P:DNA replication"/>
    <property type="evidence" value="ECO:0007669"/>
    <property type="project" value="TreeGrafter"/>
</dbReference>
<feature type="compositionally biased region" description="Pro residues" evidence="1">
    <location>
        <begin position="36"/>
        <end position="48"/>
    </location>
</feature>
<dbReference type="Proteomes" id="UP000813462">
    <property type="component" value="Unassembled WGS sequence"/>
</dbReference>
<sequence>MSRLFSSPAVSNQARHHHSSLLLSTSKQELHRQPIATPPPATLTPPADPSLEKPLSNPTGDLYTPEVQLKLKVGVPVMLLRNVDHSSGLCNGTRLVITRLDNHILEGKVILGSNAGFKVFILKMT</sequence>
<reference evidence="3" key="1">
    <citation type="journal article" date="2021" name="Front. Plant Sci.">
        <title>Chromosome-Scale Genome Assembly for Chinese Sour Jujube and Insights Into Its Genome Evolution and Domestication Signature.</title>
        <authorList>
            <person name="Shen L.-Y."/>
            <person name="Luo H."/>
            <person name="Wang X.-L."/>
            <person name="Wang X.-M."/>
            <person name="Qiu X.-J."/>
            <person name="Liu H."/>
            <person name="Zhou S.-S."/>
            <person name="Jia K.-H."/>
            <person name="Nie S."/>
            <person name="Bao Y.-T."/>
            <person name="Zhang R.-G."/>
            <person name="Yun Q.-Z."/>
            <person name="Chai Y.-H."/>
            <person name="Lu J.-Y."/>
            <person name="Li Y."/>
            <person name="Zhao S.-W."/>
            <person name="Mao J.-F."/>
            <person name="Jia S.-G."/>
            <person name="Mao Y.-M."/>
        </authorList>
    </citation>
    <scope>NUCLEOTIDE SEQUENCE</scope>
    <source>
        <strain evidence="3">AT0</strain>
        <tissue evidence="3">Leaf</tissue>
    </source>
</reference>
<accession>A0A978W1C3</accession>
<feature type="compositionally biased region" description="Polar residues" evidence="1">
    <location>
        <begin position="1"/>
        <end position="13"/>
    </location>
</feature>
<feature type="region of interest" description="Disordered" evidence="1">
    <location>
        <begin position="1"/>
        <end position="62"/>
    </location>
</feature>
<comment type="caution">
    <text evidence="3">The sequence shown here is derived from an EMBL/GenBank/DDBJ whole genome shotgun (WGS) entry which is preliminary data.</text>
</comment>
<proteinExistence type="predicted"/>
<dbReference type="AlphaFoldDB" id="A0A978W1C3"/>
<evidence type="ECO:0000313" key="3">
    <source>
        <dbReference type="EMBL" id="KAH7545757.1"/>
    </source>
</evidence>
<feature type="domain" description="DNA helicase Pif1-like 2B" evidence="2">
    <location>
        <begin position="65"/>
        <end position="100"/>
    </location>
</feature>
<dbReference type="EMBL" id="JAEACU010000001">
    <property type="protein sequence ID" value="KAH7545757.1"/>
    <property type="molecule type" value="Genomic_DNA"/>
</dbReference>
<evidence type="ECO:0000313" key="4">
    <source>
        <dbReference type="Proteomes" id="UP000813462"/>
    </source>
</evidence>
<dbReference type="InterPro" id="IPR049163">
    <property type="entry name" value="Pif1-like_2B_dom"/>
</dbReference>
<dbReference type="GO" id="GO:0005657">
    <property type="term" value="C:replication fork"/>
    <property type="evidence" value="ECO:0007669"/>
    <property type="project" value="TreeGrafter"/>
</dbReference>
<evidence type="ECO:0000256" key="1">
    <source>
        <dbReference type="SAM" id="MobiDB-lite"/>
    </source>
</evidence>
<name>A0A978W1C3_ZIZJJ</name>